<name>A0A9Q8ZV04_9LACO</name>
<evidence type="ECO:0000313" key="6">
    <source>
        <dbReference type="Proteomes" id="UP001055911"/>
    </source>
</evidence>
<protein>
    <submittedName>
        <fullName evidence="5">DnaD domain protein</fullName>
    </submittedName>
</protein>
<organism evidence="5 6">
    <name type="scientific">Fructilactobacillus cliffordii</name>
    <dbReference type="NCBI Taxonomy" id="2940299"/>
    <lineage>
        <taxon>Bacteria</taxon>
        <taxon>Bacillati</taxon>
        <taxon>Bacillota</taxon>
        <taxon>Bacilli</taxon>
        <taxon>Lactobacillales</taxon>
        <taxon>Lactobacillaceae</taxon>
        <taxon>Fructilactobacillus</taxon>
    </lineage>
</organism>
<keyword evidence="6" id="KW-1185">Reference proteome</keyword>
<feature type="compositionally biased region" description="Low complexity" evidence="2">
    <location>
        <begin position="270"/>
        <end position="284"/>
    </location>
</feature>
<evidence type="ECO:0000313" key="5">
    <source>
        <dbReference type="EMBL" id="USS89747.1"/>
    </source>
</evidence>
<dbReference type="EMBL" id="CP097119">
    <property type="protein sequence ID" value="USS89747.1"/>
    <property type="molecule type" value="Genomic_DNA"/>
</dbReference>
<dbReference type="RefSeq" id="WP_252767294.1">
    <property type="nucleotide sequence ID" value="NZ_CP097119.1"/>
</dbReference>
<feature type="region of interest" description="Disordered" evidence="2">
    <location>
        <begin position="394"/>
        <end position="433"/>
    </location>
</feature>
<dbReference type="Proteomes" id="UP001055911">
    <property type="component" value="Chromosome"/>
</dbReference>
<feature type="compositionally biased region" description="Basic residues" evidence="2">
    <location>
        <begin position="395"/>
        <end position="404"/>
    </location>
</feature>
<dbReference type="Pfam" id="PF25888">
    <property type="entry name" value="WHD_DnaB"/>
    <property type="match status" value="1"/>
</dbReference>
<reference evidence="5" key="1">
    <citation type="submission" date="2022-05" db="EMBL/GenBank/DDBJ databases">
        <authorList>
            <person name="Oliphant S.A."/>
            <person name="Watson-Haigh N.S."/>
            <person name="Sumby K.M."/>
            <person name="Gardner J.M."/>
            <person name="Jiranek V."/>
        </authorList>
    </citation>
    <scope>NUCLEOTIDE SEQUENCE</scope>
    <source>
        <strain evidence="5">KI4_B1</strain>
    </source>
</reference>
<evidence type="ECO:0000259" key="3">
    <source>
        <dbReference type="Pfam" id="PF07261"/>
    </source>
</evidence>
<feature type="domain" description="Replicative helicase loading/DNA remodeling protein DnaB N-terminal winged helix" evidence="4">
    <location>
        <begin position="20"/>
        <end position="249"/>
    </location>
</feature>
<dbReference type="InterPro" id="IPR006343">
    <property type="entry name" value="DnaB/C_C"/>
</dbReference>
<gene>
    <name evidence="5" type="ORF">M3M40_02870</name>
</gene>
<evidence type="ECO:0000256" key="1">
    <source>
        <dbReference type="ARBA" id="ARBA00093462"/>
    </source>
</evidence>
<dbReference type="AlphaFoldDB" id="A0A9Q8ZV04"/>
<proteinExistence type="inferred from homology"/>
<feature type="domain" description="DnaB/C C-terminal" evidence="3">
    <location>
        <begin position="313"/>
        <end position="384"/>
    </location>
</feature>
<sequence length="453" mass="51724">MKQLHHQKVIMMTNNQHSIDPQSKFQVLRVHDLTTEQRMSLDRLYLPMIGNDSYALINLLWHQSQQFQGHFALMSTLQIDAEALYQARLKLEGAGLLQVYTDQTQFHYRLVDPLMPATFFQNDTLSQFLLEMVGENQFVELTQQLLPTPVDVSNFDDQTHSFWQVFAAQPTADSALVQTTQKRAQATQSTGSKLDLPTIDLQLMLSILQSSFVNLADVKKNQPLFAVTKQLYGVEETEMARVVEQATNLTTNRFDKQKFQLLMARKYQSTPATPAEPQTTTTPASDKHTSFTVQERELLQVAETTAPVPFLGAIKQEKGGYATAAEERSLRQLLEQNVLPSAVVNMLIYLLLVDRENPTLNKNLLDTIANDWAQRHIQTADQALTEIKQREQRITKQRTKRTKQKQQTVKETLPEWAYQADHQRSTKQASAANRKLIKEKLAKLRNNQSEGSE</sequence>
<dbReference type="InterPro" id="IPR058660">
    <property type="entry name" value="WHD_DnaB"/>
</dbReference>
<dbReference type="Pfam" id="PF07261">
    <property type="entry name" value="DnaB_2"/>
    <property type="match status" value="1"/>
</dbReference>
<evidence type="ECO:0000259" key="4">
    <source>
        <dbReference type="Pfam" id="PF25888"/>
    </source>
</evidence>
<accession>A0A9Q8ZV04</accession>
<comment type="similarity">
    <text evidence="1">Belongs to the DnaB/DnaD family.</text>
</comment>
<evidence type="ECO:0000256" key="2">
    <source>
        <dbReference type="SAM" id="MobiDB-lite"/>
    </source>
</evidence>
<feature type="region of interest" description="Disordered" evidence="2">
    <location>
        <begin position="268"/>
        <end position="287"/>
    </location>
</feature>